<keyword evidence="3 6" id="KW-0489">Methyltransferase</keyword>
<feature type="binding site" evidence="6">
    <location>
        <position position="74"/>
    </location>
    <ligand>
        <name>S-adenosyl-L-methionine</name>
        <dbReference type="ChEBI" id="CHEBI:59789"/>
    </ligand>
</feature>
<evidence type="ECO:0000256" key="5">
    <source>
        <dbReference type="ARBA" id="ARBA00022691"/>
    </source>
</evidence>
<evidence type="ECO:0000256" key="1">
    <source>
        <dbReference type="ARBA" id="ARBA00022490"/>
    </source>
</evidence>
<dbReference type="PANTHER" id="PTHR31760:SF0">
    <property type="entry name" value="S-ADENOSYL-L-METHIONINE-DEPENDENT METHYLTRANSFERASES SUPERFAMILY PROTEIN"/>
    <property type="match status" value="1"/>
</dbReference>
<dbReference type="EMBL" id="CP136864">
    <property type="protein sequence ID" value="WOJ92447.1"/>
    <property type="molecule type" value="Genomic_DNA"/>
</dbReference>
<evidence type="ECO:0000256" key="4">
    <source>
        <dbReference type="ARBA" id="ARBA00022679"/>
    </source>
</evidence>
<dbReference type="Gene3D" id="3.40.50.150">
    <property type="entry name" value="Vaccinia Virus protein VP39"/>
    <property type="match status" value="1"/>
</dbReference>
<keyword evidence="1 6" id="KW-0963">Cytoplasm</keyword>
<keyword evidence="5 6" id="KW-0949">S-adenosyl-L-methionine</keyword>
<dbReference type="GO" id="GO:0032259">
    <property type="term" value="P:methylation"/>
    <property type="evidence" value="ECO:0007669"/>
    <property type="project" value="UniProtKB-KW"/>
</dbReference>
<keyword evidence="4 6" id="KW-0808">Transferase</keyword>
<comment type="similarity">
    <text evidence="6">Belongs to the methyltransferase superfamily. RNA methyltransferase RsmG family.</text>
</comment>
<dbReference type="HAMAP" id="MF_00074">
    <property type="entry name" value="16SrRNA_methyltr_G"/>
    <property type="match status" value="1"/>
</dbReference>
<evidence type="ECO:0000313" key="7">
    <source>
        <dbReference type="EMBL" id="WOJ92447.1"/>
    </source>
</evidence>
<dbReference type="SUPFAM" id="SSF53335">
    <property type="entry name" value="S-adenosyl-L-methionine-dependent methyltransferases"/>
    <property type="match status" value="1"/>
</dbReference>
<keyword evidence="2 6" id="KW-0698">rRNA processing</keyword>
<dbReference type="InterPro" id="IPR029063">
    <property type="entry name" value="SAM-dependent_MTases_sf"/>
</dbReference>
<evidence type="ECO:0000256" key="3">
    <source>
        <dbReference type="ARBA" id="ARBA00022603"/>
    </source>
</evidence>
<evidence type="ECO:0000313" key="8">
    <source>
        <dbReference type="Proteomes" id="UP001626537"/>
    </source>
</evidence>
<comment type="catalytic activity">
    <reaction evidence="6">
        <text>guanosine(527) in 16S rRNA + S-adenosyl-L-methionine = N(7)-methylguanosine(527) in 16S rRNA + S-adenosyl-L-homocysteine</text>
        <dbReference type="Rhea" id="RHEA:42732"/>
        <dbReference type="Rhea" id="RHEA-COMP:10209"/>
        <dbReference type="Rhea" id="RHEA-COMP:10210"/>
        <dbReference type="ChEBI" id="CHEBI:57856"/>
        <dbReference type="ChEBI" id="CHEBI:59789"/>
        <dbReference type="ChEBI" id="CHEBI:74269"/>
        <dbReference type="ChEBI" id="CHEBI:74480"/>
        <dbReference type="EC" id="2.1.1.170"/>
    </reaction>
</comment>
<reference evidence="7 8" key="1">
    <citation type="submission" date="2023-10" db="EMBL/GenBank/DDBJ databases">
        <title>Two novel species belonging to the OM43/NOR5 clade.</title>
        <authorList>
            <person name="Park M."/>
        </authorList>
    </citation>
    <scope>NUCLEOTIDE SEQUENCE [LARGE SCALE GENOMIC DNA]</scope>
    <source>
        <strain evidence="7 8">IMCC43200</strain>
    </source>
</reference>
<dbReference type="RefSeq" id="WP_407347043.1">
    <property type="nucleotide sequence ID" value="NZ_CP136864.1"/>
</dbReference>
<feature type="binding site" evidence="6">
    <location>
        <position position="79"/>
    </location>
    <ligand>
        <name>S-adenosyl-L-methionine</name>
        <dbReference type="ChEBI" id="CHEBI:59789"/>
    </ligand>
</feature>
<dbReference type="Proteomes" id="UP001626537">
    <property type="component" value="Chromosome"/>
</dbReference>
<evidence type="ECO:0000256" key="2">
    <source>
        <dbReference type="ARBA" id="ARBA00022552"/>
    </source>
</evidence>
<dbReference type="PANTHER" id="PTHR31760">
    <property type="entry name" value="S-ADENOSYL-L-METHIONINE-DEPENDENT METHYLTRANSFERASES SUPERFAMILY PROTEIN"/>
    <property type="match status" value="1"/>
</dbReference>
<comment type="caution">
    <text evidence="6">Lacks conserved residue(s) required for the propagation of feature annotation.</text>
</comment>
<dbReference type="Pfam" id="PF02527">
    <property type="entry name" value="GidB"/>
    <property type="match status" value="1"/>
</dbReference>
<gene>
    <name evidence="6 7" type="primary">rsmG</name>
    <name evidence="7" type="ORF">R0135_11710</name>
</gene>
<feature type="binding site" evidence="6">
    <location>
        <position position="140"/>
    </location>
    <ligand>
        <name>S-adenosyl-L-methionine</name>
        <dbReference type="ChEBI" id="CHEBI:59789"/>
    </ligand>
</feature>
<comment type="function">
    <text evidence="6">Specifically methylates the N7 position of guanine in position 527 of 16S rRNA.</text>
</comment>
<comment type="subcellular location">
    <subcellularLocation>
        <location evidence="6">Cytoplasm</location>
    </subcellularLocation>
</comment>
<proteinExistence type="inferred from homology"/>
<dbReference type="PIRSF" id="PIRSF003078">
    <property type="entry name" value="GidB"/>
    <property type="match status" value="1"/>
</dbReference>
<evidence type="ECO:0000256" key="6">
    <source>
        <dbReference type="HAMAP-Rule" id="MF_00074"/>
    </source>
</evidence>
<organism evidence="7 8">
    <name type="scientific">Congregibacter variabilis</name>
    <dbReference type="NCBI Taxonomy" id="3081200"/>
    <lineage>
        <taxon>Bacteria</taxon>
        <taxon>Pseudomonadati</taxon>
        <taxon>Pseudomonadota</taxon>
        <taxon>Gammaproteobacteria</taxon>
        <taxon>Cellvibrionales</taxon>
        <taxon>Halieaceae</taxon>
        <taxon>Congregibacter</taxon>
    </lineage>
</organism>
<name>A0ABZ0I077_9GAMM</name>
<protein>
    <recommendedName>
        <fullName evidence="6">Ribosomal RNA small subunit methyltransferase G</fullName>
        <ecNumber evidence="6">2.1.1.170</ecNumber>
    </recommendedName>
    <alternativeName>
        <fullName evidence="6">16S rRNA 7-methylguanosine methyltransferase</fullName>
        <shortName evidence="6">16S rRNA m7G methyltransferase</shortName>
    </alternativeName>
</protein>
<dbReference type="NCBIfam" id="TIGR00138">
    <property type="entry name" value="rsmG_gidB"/>
    <property type="match status" value="1"/>
</dbReference>
<accession>A0ABZ0I077</accession>
<sequence>MLDKELSEGLKDLELGLGTAQQQLLLDYLTLLSRWNKTYNLTAVRDERAMVTRHLLDSLSVLPHLQGQRFIDVGTGAGLPGIPLAIAAPTRQFTLLDSNGKKTRFLVHASNELGLTNIEVVKSRVRDYKPTHIYDTVLSRAFASLDDMISSCQHLLVPGGDFLAMKGQHPDEELQSVESGSFQISTIDLQVPGLFEDRCLVRIQTNPDADRDK</sequence>
<dbReference type="InterPro" id="IPR003682">
    <property type="entry name" value="rRNA_ssu_MeTfrase_G"/>
</dbReference>
<dbReference type="GO" id="GO:0008168">
    <property type="term" value="F:methyltransferase activity"/>
    <property type="evidence" value="ECO:0007669"/>
    <property type="project" value="UniProtKB-KW"/>
</dbReference>
<dbReference type="EC" id="2.1.1.170" evidence="6"/>
<dbReference type="CDD" id="cd02440">
    <property type="entry name" value="AdoMet_MTases"/>
    <property type="match status" value="1"/>
</dbReference>
<keyword evidence="8" id="KW-1185">Reference proteome</keyword>